<dbReference type="Proteomes" id="UP000092716">
    <property type="component" value="Chromosome 4"/>
</dbReference>
<sequence length="278" mass="31863">MDKLPSDDKFQALKERWFREGGPNRKKRNLGDFAKTVKDLIDEMLKEMSMKAEEDTGIDLCDMIGKETRKEMTQKEKEECAFIVNSLMKMKEMDKGKCRKGEIDEEMKAYVRCAVLNMWLHKYQNVHCGANAVIKNAFGAMGEGHKPFSGEGMCEECRPTFMEPMMIIKGGMPMLRYIQLAMDRNEDIMQIIKSREPKGECKGENKHSGSVVSLPDNSTIISLVRRMAPGMMQGPKAAKTASTGQHEFLMKLLLSWLWARGDGWNEPLHVSYFKYKRL</sequence>
<dbReference type="Pfam" id="PF12887">
    <property type="entry name" value="SICA_alpha"/>
    <property type="match status" value="1"/>
</dbReference>
<dbReference type="EMBL" id="CP016242">
    <property type="protein sequence ID" value="ANQ06309.1"/>
    <property type="molecule type" value="Genomic_DNA"/>
</dbReference>
<protein>
    <submittedName>
        <fullName evidence="2">SICA antigen</fullName>
    </submittedName>
</protein>
<dbReference type="AlphaFoldDB" id="A0A1B1DUI4"/>
<accession>A0A1B1DUI4</accession>
<dbReference type="VEuPathDB" id="PlasmoDB:PCOAH_00006320"/>
<dbReference type="RefSeq" id="XP_019913004.1">
    <property type="nucleotide sequence ID" value="XM_020057442.1"/>
</dbReference>
<proteinExistence type="predicted"/>
<evidence type="ECO:0000313" key="3">
    <source>
        <dbReference type="Proteomes" id="UP000092716"/>
    </source>
</evidence>
<dbReference type="GeneID" id="30907355"/>
<evidence type="ECO:0000313" key="2">
    <source>
        <dbReference type="EMBL" id="ANQ06309.1"/>
    </source>
</evidence>
<gene>
    <name evidence="2" type="ORF">PCOAH_00006320</name>
</gene>
<evidence type="ECO:0000259" key="1">
    <source>
        <dbReference type="Pfam" id="PF12887"/>
    </source>
</evidence>
<keyword evidence="3" id="KW-1185">Reference proteome</keyword>
<name>A0A1B1DUI4_9APIC</name>
<organism evidence="2 3">
    <name type="scientific">Plasmodium coatneyi</name>
    <dbReference type="NCBI Taxonomy" id="208452"/>
    <lineage>
        <taxon>Eukaryota</taxon>
        <taxon>Sar</taxon>
        <taxon>Alveolata</taxon>
        <taxon>Apicomplexa</taxon>
        <taxon>Aconoidasida</taxon>
        <taxon>Haemosporida</taxon>
        <taxon>Plasmodiidae</taxon>
        <taxon>Plasmodium</taxon>
    </lineage>
</organism>
<dbReference type="InterPro" id="IPR024290">
    <property type="entry name" value="SICA_extracell_a"/>
</dbReference>
<reference evidence="3" key="1">
    <citation type="submission" date="2016-06" db="EMBL/GenBank/DDBJ databases">
        <title>First high quality genome sequence of Plasmodium coatneyi using continuous long reads from single molecule, real-time sequencing.</title>
        <authorList>
            <person name="Chien J.-T."/>
            <person name="Pakala S.B."/>
            <person name="Geraldo J.A."/>
            <person name="Lapp S.A."/>
            <person name="Barnwell J.W."/>
            <person name="Kissinger J.C."/>
            <person name="Galinski M.R."/>
            <person name="Humphrey J.C."/>
        </authorList>
    </citation>
    <scope>NUCLEOTIDE SEQUENCE [LARGE SCALE GENOMIC DNA]</scope>
    <source>
        <strain evidence="3">Hackeri</strain>
    </source>
</reference>
<dbReference type="KEGG" id="pcot:PCOAH_00006320"/>
<feature type="domain" description="Schizont-infected cell agglutination extracellular alpha" evidence="1">
    <location>
        <begin position="13"/>
        <end position="167"/>
    </location>
</feature>